<dbReference type="InterPro" id="IPR011009">
    <property type="entry name" value="Kinase-like_dom_sf"/>
</dbReference>
<evidence type="ECO:0000256" key="10">
    <source>
        <dbReference type="ARBA" id="ARBA00023180"/>
    </source>
</evidence>
<evidence type="ECO:0000256" key="11">
    <source>
        <dbReference type="SAM" id="MobiDB-lite"/>
    </source>
</evidence>
<evidence type="ECO:0000256" key="5">
    <source>
        <dbReference type="ARBA" id="ARBA00022729"/>
    </source>
</evidence>
<keyword evidence="3" id="KW-0433">Leucine-rich repeat</keyword>
<comment type="subcellular location">
    <subcellularLocation>
        <location evidence="1">Membrane</location>
        <topology evidence="1">Single-pass type I membrane protein</topology>
    </subcellularLocation>
</comment>
<sequence>MCHKEPFDMMGNGYKMILQNQAQVIKNPLPALVLACYYLISFSPQSPPRRRHNNHRKCDLRSSTSKDKQVRPQKPKHRRCLTPHVGNFGYLRFINLVDNNFRGEIPEEKQLVGAVPPELGYLSKLMKLFIGENHLSGQLPDFIGNPSAIQVMIFKENSSEGKIPNTLSNLRSLFYVNINRNEFSGLIPSFIFDISSLKWNFLPENSFTEPSTVTNEFSSSNMIGQGSFGSVYKGILGEKWTAGYSEG</sequence>
<comment type="similarity">
    <text evidence="2">Belongs to the RLP family.</text>
</comment>
<keyword evidence="4" id="KW-0812">Transmembrane</keyword>
<evidence type="ECO:0000256" key="7">
    <source>
        <dbReference type="ARBA" id="ARBA00022989"/>
    </source>
</evidence>
<dbReference type="InterPro" id="IPR032675">
    <property type="entry name" value="LRR_dom_sf"/>
</dbReference>
<dbReference type="Gene3D" id="3.80.10.10">
    <property type="entry name" value="Ribonuclease Inhibitor"/>
    <property type="match status" value="1"/>
</dbReference>
<dbReference type="EMBL" id="JBCGBO010000002">
    <property type="protein sequence ID" value="KAK9221033.1"/>
    <property type="molecule type" value="Genomic_DNA"/>
</dbReference>
<dbReference type="Proteomes" id="UP001428341">
    <property type="component" value="Unassembled WGS sequence"/>
</dbReference>
<dbReference type="SUPFAM" id="SSF56112">
    <property type="entry name" value="Protein kinase-like (PK-like)"/>
    <property type="match status" value="1"/>
</dbReference>
<dbReference type="GO" id="GO:0016020">
    <property type="term" value="C:membrane"/>
    <property type="evidence" value="ECO:0007669"/>
    <property type="project" value="UniProtKB-SubCell"/>
</dbReference>
<comment type="caution">
    <text evidence="12">The sequence shown here is derived from an EMBL/GenBank/DDBJ whole genome shotgun (WGS) entry which is preliminary data.</text>
</comment>
<evidence type="ECO:0000256" key="3">
    <source>
        <dbReference type="ARBA" id="ARBA00022614"/>
    </source>
</evidence>
<keyword evidence="9" id="KW-0675">Receptor</keyword>
<dbReference type="PANTHER" id="PTHR48053">
    <property type="entry name" value="LEUCINE RICH REPEAT FAMILY PROTEIN, EXPRESSED"/>
    <property type="match status" value="1"/>
</dbReference>
<reference evidence="12 13" key="1">
    <citation type="submission" date="2024-05" db="EMBL/GenBank/DDBJ databases">
        <title>Haplotype-resolved chromosome-level genome assembly of Huyou (Citrus changshanensis).</title>
        <authorList>
            <person name="Miao C."/>
            <person name="Chen W."/>
            <person name="Wu Y."/>
            <person name="Wang L."/>
            <person name="Zhao S."/>
            <person name="Grierson D."/>
            <person name="Xu C."/>
            <person name="Chen K."/>
        </authorList>
    </citation>
    <scope>NUCLEOTIDE SEQUENCE [LARGE SCALE GENOMIC DNA]</scope>
    <source>
        <strain evidence="12">01-14</strain>
        <tissue evidence="12">Leaf</tissue>
    </source>
</reference>
<dbReference type="FunFam" id="3.80.10.10:FF:000041">
    <property type="entry name" value="LRR receptor-like serine/threonine-protein kinase ERECTA"/>
    <property type="match status" value="1"/>
</dbReference>
<gene>
    <name evidence="12" type="ORF">WN944_009457</name>
</gene>
<evidence type="ECO:0000256" key="6">
    <source>
        <dbReference type="ARBA" id="ARBA00022737"/>
    </source>
</evidence>
<keyword evidence="7" id="KW-1133">Transmembrane helix</keyword>
<dbReference type="PANTHER" id="PTHR48053:SF71">
    <property type="entry name" value="LEUCINE RICH REPEAT FAMILY PROTEIN, EXPRESSED"/>
    <property type="match status" value="1"/>
</dbReference>
<evidence type="ECO:0000256" key="8">
    <source>
        <dbReference type="ARBA" id="ARBA00023136"/>
    </source>
</evidence>
<keyword evidence="6" id="KW-0677">Repeat</keyword>
<evidence type="ECO:0000256" key="2">
    <source>
        <dbReference type="ARBA" id="ARBA00009592"/>
    </source>
</evidence>
<dbReference type="AlphaFoldDB" id="A0AAP0MPT4"/>
<evidence type="ECO:0000313" key="13">
    <source>
        <dbReference type="Proteomes" id="UP001428341"/>
    </source>
</evidence>
<evidence type="ECO:0000256" key="9">
    <source>
        <dbReference type="ARBA" id="ARBA00023170"/>
    </source>
</evidence>
<feature type="region of interest" description="Disordered" evidence="11">
    <location>
        <begin position="46"/>
        <end position="78"/>
    </location>
</feature>
<protein>
    <submittedName>
        <fullName evidence="12">Uncharacterized protein</fullName>
    </submittedName>
</protein>
<keyword evidence="10" id="KW-0325">Glycoprotein</keyword>
<dbReference type="SUPFAM" id="SSF52058">
    <property type="entry name" value="L domain-like"/>
    <property type="match status" value="1"/>
</dbReference>
<evidence type="ECO:0000313" key="12">
    <source>
        <dbReference type="EMBL" id="KAK9221033.1"/>
    </source>
</evidence>
<keyword evidence="8" id="KW-0472">Membrane</keyword>
<proteinExistence type="inferred from homology"/>
<organism evidence="12 13">
    <name type="scientific">Citrus x changshan-huyou</name>
    <dbReference type="NCBI Taxonomy" id="2935761"/>
    <lineage>
        <taxon>Eukaryota</taxon>
        <taxon>Viridiplantae</taxon>
        <taxon>Streptophyta</taxon>
        <taxon>Embryophyta</taxon>
        <taxon>Tracheophyta</taxon>
        <taxon>Spermatophyta</taxon>
        <taxon>Magnoliopsida</taxon>
        <taxon>eudicotyledons</taxon>
        <taxon>Gunneridae</taxon>
        <taxon>Pentapetalae</taxon>
        <taxon>rosids</taxon>
        <taxon>malvids</taxon>
        <taxon>Sapindales</taxon>
        <taxon>Rutaceae</taxon>
        <taxon>Aurantioideae</taxon>
        <taxon>Citrus</taxon>
    </lineage>
</organism>
<keyword evidence="5" id="KW-0732">Signal</keyword>
<name>A0AAP0MPT4_9ROSI</name>
<feature type="compositionally biased region" description="Basic and acidic residues" evidence="11">
    <location>
        <begin position="56"/>
        <end position="70"/>
    </location>
</feature>
<keyword evidence="13" id="KW-1185">Reference proteome</keyword>
<accession>A0AAP0MPT4</accession>
<dbReference type="InterPro" id="IPR051716">
    <property type="entry name" value="Plant_RL_S/T_kinase"/>
</dbReference>
<evidence type="ECO:0000256" key="1">
    <source>
        <dbReference type="ARBA" id="ARBA00004479"/>
    </source>
</evidence>
<evidence type="ECO:0000256" key="4">
    <source>
        <dbReference type="ARBA" id="ARBA00022692"/>
    </source>
</evidence>